<dbReference type="SUPFAM" id="SSF64288">
    <property type="entry name" value="Chorismate lyase-like"/>
    <property type="match status" value="1"/>
</dbReference>
<organism evidence="5 6">
    <name type="scientific">Streptomyces piniterrae</name>
    <dbReference type="NCBI Taxonomy" id="2571125"/>
    <lineage>
        <taxon>Bacteria</taxon>
        <taxon>Bacillati</taxon>
        <taxon>Actinomycetota</taxon>
        <taxon>Actinomycetes</taxon>
        <taxon>Kitasatosporales</taxon>
        <taxon>Streptomycetaceae</taxon>
        <taxon>Streptomyces</taxon>
    </lineage>
</organism>
<dbReference type="AlphaFoldDB" id="A0A4U0NML2"/>
<comment type="caution">
    <text evidence="5">The sequence shown here is derived from an EMBL/GenBank/DDBJ whole genome shotgun (WGS) entry which is preliminary data.</text>
</comment>
<accession>A0A4U0NML2</accession>
<keyword evidence="6" id="KW-1185">Reference proteome</keyword>
<feature type="domain" description="HTH gntR-type" evidence="4">
    <location>
        <begin position="2"/>
        <end position="69"/>
    </location>
</feature>
<dbReference type="InterPro" id="IPR036388">
    <property type="entry name" value="WH-like_DNA-bd_sf"/>
</dbReference>
<dbReference type="SMART" id="SM00866">
    <property type="entry name" value="UTRA"/>
    <property type="match status" value="1"/>
</dbReference>
<keyword evidence="1" id="KW-0805">Transcription regulation</keyword>
<evidence type="ECO:0000256" key="3">
    <source>
        <dbReference type="ARBA" id="ARBA00023163"/>
    </source>
</evidence>
<dbReference type="InterPro" id="IPR028978">
    <property type="entry name" value="Chorismate_lyase_/UTRA_dom_sf"/>
</dbReference>
<dbReference type="SMART" id="SM00345">
    <property type="entry name" value="HTH_GNTR"/>
    <property type="match status" value="1"/>
</dbReference>
<dbReference type="InterPro" id="IPR011663">
    <property type="entry name" value="UTRA"/>
</dbReference>
<dbReference type="GO" id="GO:0003700">
    <property type="term" value="F:DNA-binding transcription factor activity"/>
    <property type="evidence" value="ECO:0007669"/>
    <property type="project" value="InterPro"/>
</dbReference>
<dbReference type="SUPFAM" id="SSF46785">
    <property type="entry name" value="Winged helix' DNA-binding domain"/>
    <property type="match status" value="1"/>
</dbReference>
<sequence>MSTPNLRLAEHYRQQIRDGKLRPGDKLPTVRDMAEEHGVATATVRAGLSWLRTEGWIVTTQRGSWVADEVVNTAAPADRLERIRRTGSVLGDGETKRVVSAALIIPPLYVAELFDQDPREQVVRREYVIGTGAQRLALEVDWYPAAFAEQVPDLLGAEPGPATAEHPGRGNDLLRQIEQATGRTVTNGRDAMHGRTADQREAGHLGIAVGAPILAGTHEWSDDQGVMVYGEWCLPERLTIGYEYKI</sequence>
<dbReference type="Pfam" id="PF07702">
    <property type="entry name" value="UTRA"/>
    <property type="match status" value="1"/>
</dbReference>
<dbReference type="Pfam" id="PF00392">
    <property type="entry name" value="GntR"/>
    <property type="match status" value="1"/>
</dbReference>
<keyword evidence="2" id="KW-0238">DNA-binding</keyword>
<name>A0A4U0NML2_9ACTN</name>
<dbReference type="OrthoDB" id="3192286at2"/>
<dbReference type="PROSITE" id="PS50949">
    <property type="entry name" value="HTH_GNTR"/>
    <property type="match status" value="1"/>
</dbReference>
<proteinExistence type="predicted"/>
<dbReference type="PANTHER" id="PTHR44846">
    <property type="entry name" value="MANNOSYL-D-GLYCERATE TRANSPORT/METABOLISM SYSTEM REPRESSOR MNGR-RELATED"/>
    <property type="match status" value="1"/>
</dbReference>
<dbReference type="InterPro" id="IPR000524">
    <property type="entry name" value="Tscrpt_reg_HTH_GntR"/>
</dbReference>
<evidence type="ECO:0000256" key="2">
    <source>
        <dbReference type="ARBA" id="ARBA00023125"/>
    </source>
</evidence>
<evidence type="ECO:0000313" key="5">
    <source>
        <dbReference type="EMBL" id="TJZ55625.1"/>
    </source>
</evidence>
<dbReference type="InterPro" id="IPR050679">
    <property type="entry name" value="Bact_HTH_transcr_reg"/>
</dbReference>
<evidence type="ECO:0000256" key="1">
    <source>
        <dbReference type="ARBA" id="ARBA00023015"/>
    </source>
</evidence>
<evidence type="ECO:0000313" key="6">
    <source>
        <dbReference type="Proteomes" id="UP000308697"/>
    </source>
</evidence>
<dbReference type="GO" id="GO:0003677">
    <property type="term" value="F:DNA binding"/>
    <property type="evidence" value="ECO:0007669"/>
    <property type="project" value="UniProtKB-KW"/>
</dbReference>
<reference evidence="5 6" key="1">
    <citation type="submission" date="2019-04" db="EMBL/GenBank/DDBJ databases">
        <title>Streptomyces piniterrae sp. nov., a heliquinomycin-producing actinomycete isolated from rhizosphere soil of Pinus yunnanensis.</title>
        <authorList>
            <person name="Zhuang X."/>
            <person name="Zhao J."/>
        </authorList>
    </citation>
    <scope>NUCLEOTIDE SEQUENCE [LARGE SCALE GENOMIC DNA]</scope>
    <source>
        <strain evidence="6">jys28</strain>
    </source>
</reference>
<dbReference type="Gene3D" id="1.10.10.10">
    <property type="entry name" value="Winged helix-like DNA-binding domain superfamily/Winged helix DNA-binding domain"/>
    <property type="match status" value="1"/>
</dbReference>
<dbReference type="EMBL" id="SUMB01000003">
    <property type="protein sequence ID" value="TJZ55625.1"/>
    <property type="molecule type" value="Genomic_DNA"/>
</dbReference>
<dbReference type="Gene3D" id="3.40.1410.10">
    <property type="entry name" value="Chorismate lyase-like"/>
    <property type="match status" value="1"/>
</dbReference>
<dbReference type="GO" id="GO:0045892">
    <property type="term" value="P:negative regulation of DNA-templated transcription"/>
    <property type="evidence" value="ECO:0007669"/>
    <property type="project" value="TreeGrafter"/>
</dbReference>
<dbReference type="PANTHER" id="PTHR44846:SF17">
    <property type="entry name" value="GNTR-FAMILY TRANSCRIPTIONAL REGULATOR"/>
    <property type="match status" value="1"/>
</dbReference>
<dbReference type="CDD" id="cd07377">
    <property type="entry name" value="WHTH_GntR"/>
    <property type="match status" value="1"/>
</dbReference>
<dbReference type="RefSeq" id="WP_136739405.1">
    <property type="nucleotide sequence ID" value="NZ_SUMB01000003.1"/>
</dbReference>
<dbReference type="InterPro" id="IPR036390">
    <property type="entry name" value="WH_DNA-bd_sf"/>
</dbReference>
<evidence type="ECO:0000259" key="4">
    <source>
        <dbReference type="PROSITE" id="PS50949"/>
    </source>
</evidence>
<protein>
    <submittedName>
        <fullName evidence="5">GntR family transcriptional regulator</fullName>
    </submittedName>
</protein>
<gene>
    <name evidence="5" type="ORF">FCH28_09815</name>
</gene>
<keyword evidence="3" id="KW-0804">Transcription</keyword>
<dbReference type="Proteomes" id="UP000308697">
    <property type="component" value="Unassembled WGS sequence"/>
</dbReference>